<reference evidence="2 3" key="1">
    <citation type="submission" date="2023-11" db="EMBL/GenBank/DDBJ databases">
        <title>Halocaridina rubra genome assembly.</title>
        <authorList>
            <person name="Smith C."/>
        </authorList>
    </citation>
    <scope>NUCLEOTIDE SEQUENCE [LARGE SCALE GENOMIC DNA]</scope>
    <source>
        <strain evidence="2">EP-1</strain>
        <tissue evidence="2">Whole</tissue>
    </source>
</reference>
<feature type="non-terminal residue" evidence="2">
    <location>
        <position position="61"/>
    </location>
</feature>
<dbReference type="AlphaFoldDB" id="A0AAN8ZSR0"/>
<comment type="caution">
    <text evidence="2">The sequence shown here is derived from an EMBL/GenBank/DDBJ whole genome shotgun (WGS) entry which is preliminary data.</text>
</comment>
<dbReference type="EMBL" id="JAXCGZ010023522">
    <property type="protein sequence ID" value="KAK7007734.1"/>
    <property type="molecule type" value="Genomic_DNA"/>
</dbReference>
<sequence>TSYKSKGGPRVAVCVARIHPLNKSVEETNQCRKATAKTATLPQPTPAPHNVQEPGRGFGFY</sequence>
<evidence type="ECO:0000313" key="2">
    <source>
        <dbReference type="EMBL" id="KAK7007734.1"/>
    </source>
</evidence>
<feature type="region of interest" description="Disordered" evidence="1">
    <location>
        <begin position="37"/>
        <end position="61"/>
    </location>
</feature>
<keyword evidence="3" id="KW-1185">Reference proteome</keyword>
<feature type="non-terminal residue" evidence="2">
    <location>
        <position position="1"/>
    </location>
</feature>
<dbReference type="Proteomes" id="UP001381693">
    <property type="component" value="Unassembled WGS sequence"/>
</dbReference>
<protein>
    <submittedName>
        <fullName evidence="2">Uncharacterized protein</fullName>
    </submittedName>
</protein>
<name>A0AAN8ZSR0_HALRR</name>
<evidence type="ECO:0000256" key="1">
    <source>
        <dbReference type="SAM" id="MobiDB-lite"/>
    </source>
</evidence>
<proteinExistence type="predicted"/>
<accession>A0AAN8ZSR0</accession>
<gene>
    <name evidence="2" type="ORF">SK128_027521</name>
</gene>
<organism evidence="2 3">
    <name type="scientific">Halocaridina rubra</name>
    <name type="common">Hawaiian red shrimp</name>
    <dbReference type="NCBI Taxonomy" id="373956"/>
    <lineage>
        <taxon>Eukaryota</taxon>
        <taxon>Metazoa</taxon>
        <taxon>Ecdysozoa</taxon>
        <taxon>Arthropoda</taxon>
        <taxon>Crustacea</taxon>
        <taxon>Multicrustacea</taxon>
        <taxon>Malacostraca</taxon>
        <taxon>Eumalacostraca</taxon>
        <taxon>Eucarida</taxon>
        <taxon>Decapoda</taxon>
        <taxon>Pleocyemata</taxon>
        <taxon>Caridea</taxon>
        <taxon>Atyoidea</taxon>
        <taxon>Atyidae</taxon>
        <taxon>Halocaridina</taxon>
    </lineage>
</organism>
<evidence type="ECO:0000313" key="3">
    <source>
        <dbReference type="Proteomes" id="UP001381693"/>
    </source>
</evidence>